<reference evidence="1 2" key="2">
    <citation type="journal article" date="2022" name="Mol. Ecol. Resour.">
        <title>The genomes of chicory, endive, great burdock and yacon provide insights into Asteraceae paleo-polyploidization history and plant inulin production.</title>
        <authorList>
            <person name="Fan W."/>
            <person name="Wang S."/>
            <person name="Wang H."/>
            <person name="Wang A."/>
            <person name="Jiang F."/>
            <person name="Liu H."/>
            <person name="Zhao H."/>
            <person name="Xu D."/>
            <person name="Zhang Y."/>
        </authorList>
    </citation>
    <scope>NUCLEOTIDE SEQUENCE [LARGE SCALE GENOMIC DNA]</scope>
    <source>
        <strain evidence="2">cv. Niubang</strain>
    </source>
</reference>
<dbReference type="Proteomes" id="UP001055879">
    <property type="component" value="Linkage Group LG01"/>
</dbReference>
<dbReference type="EMBL" id="CM042047">
    <property type="protein sequence ID" value="KAI3771240.1"/>
    <property type="molecule type" value="Genomic_DNA"/>
</dbReference>
<name>A0ACB9FJA7_ARCLA</name>
<evidence type="ECO:0000313" key="2">
    <source>
        <dbReference type="Proteomes" id="UP001055879"/>
    </source>
</evidence>
<protein>
    <submittedName>
        <fullName evidence="1">Uncharacterized protein</fullName>
    </submittedName>
</protein>
<proteinExistence type="predicted"/>
<comment type="caution">
    <text evidence="1">The sequence shown here is derived from an EMBL/GenBank/DDBJ whole genome shotgun (WGS) entry which is preliminary data.</text>
</comment>
<keyword evidence="2" id="KW-1185">Reference proteome</keyword>
<sequence>MDMAIATNRTEAKTTKPQNHLLQQMRSTLIFFISLTQQESKSFNDKKEGQRGCYDGDLYVALGRADRWRGKDVEDGDVDGGARV</sequence>
<accession>A0ACB9FJA7</accession>
<evidence type="ECO:0000313" key="1">
    <source>
        <dbReference type="EMBL" id="KAI3771240.1"/>
    </source>
</evidence>
<reference evidence="2" key="1">
    <citation type="journal article" date="2022" name="Mol. Ecol. Resour.">
        <title>The genomes of chicory, endive, great burdock and yacon provide insights into Asteraceae palaeo-polyploidization history and plant inulin production.</title>
        <authorList>
            <person name="Fan W."/>
            <person name="Wang S."/>
            <person name="Wang H."/>
            <person name="Wang A."/>
            <person name="Jiang F."/>
            <person name="Liu H."/>
            <person name="Zhao H."/>
            <person name="Xu D."/>
            <person name="Zhang Y."/>
        </authorList>
    </citation>
    <scope>NUCLEOTIDE SEQUENCE [LARGE SCALE GENOMIC DNA]</scope>
    <source>
        <strain evidence="2">cv. Niubang</strain>
    </source>
</reference>
<gene>
    <name evidence="1" type="ORF">L6452_02400</name>
</gene>
<organism evidence="1 2">
    <name type="scientific">Arctium lappa</name>
    <name type="common">Greater burdock</name>
    <name type="synonym">Lappa major</name>
    <dbReference type="NCBI Taxonomy" id="4217"/>
    <lineage>
        <taxon>Eukaryota</taxon>
        <taxon>Viridiplantae</taxon>
        <taxon>Streptophyta</taxon>
        <taxon>Embryophyta</taxon>
        <taxon>Tracheophyta</taxon>
        <taxon>Spermatophyta</taxon>
        <taxon>Magnoliopsida</taxon>
        <taxon>eudicotyledons</taxon>
        <taxon>Gunneridae</taxon>
        <taxon>Pentapetalae</taxon>
        <taxon>asterids</taxon>
        <taxon>campanulids</taxon>
        <taxon>Asterales</taxon>
        <taxon>Asteraceae</taxon>
        <taxon>Carduoideae</taxon>
        <taxon>Cardueae</taxon>
        <taxon>Arctiinae</taxon>
        <taxon>Arctium</taxon>
    </lineage>
</organism>